<feature type="transmembrane region" description="Helical" evidence="1">
    <location>
        <begin position="17"/>
        <end position="35"/>
    </location>
</feature>
<organism evidence="2 3">
    <name type="scientific">Asanoa iriomotensis</name>
    <dbReference type="NCBI Taxonomy" id="234613"/>
    <lineage>
        <taxon>Bacteria</taxon>
        <taxon>Bacillati</taxon>
        <taxon>Actinomycetota</taxon>
        <taxon>Actinomycetes</taxon>
        <taxon>Micromonosporales</taxon>
        <taxon>Micromonosporaceae</taxon>
        <taxon>Asanoa</taxon>
    </lineage>
</organism>
<feature type="transmembrane region" description="Helical" evidence="1">
    <location>
        <begin position="186"/>
        <end position="213"/>
    </location>
</feature>
<keyword evidence="3" id="KW-1185">Reference proteome</keyword>
<reference evidence="2 3" key="1">
    <citation type="submission" date="2021-01" db="EMBL/GenBank/DDBJ databases">
        <title>Whole genome shotgun sequence of Asanoa iriomotensis NBRC 100142.</title>
        <authorList>
            <person name="Komaki H."/>
            <person name="Tamura T."/>
        </authorList>
    </citation>
    <scope>NUCLEOTIDE SEQUENCE [LARGE SCALE GENOMIC DNA]</scope>
    <source>
        <strain evidence="2 3">NBRC 100142</strain>
    </source>
</reference>
<dbReference type="PANTHER" id="PTHR37305:SF1">
    <property type="entry name" value="MEMBRANE PROTEIN"/>
    <property type="match status" value="1"/>
</dbReference>
<feature type="transmembrane region" description="Helical" evidence="1">
    <location>
        <begin position="71"/>
        <end position="91"/>
    </location>
</feature>
<dbReference type="Pfam" id="PF12679">
    <property type="entry name" value="ABC2_membrane_2"/>
    <property type="match status" value="1"/>
</dbReference>
<evidence type="ECO:0000313" key="2">
    <source>
        <dbReference type="EMBL" id="GIF56772.1"/>
    </source>
</evidence>
<keyword evidence="1" id="KW-0812">Transmembrane</keyword>
<feature type="transmembrane region" description="Helical" evidence="1">
    <location>
        <begin position="155"/>
        <end position="179"/>
    </location>
</feature>
<feature type="transmembrane region" description="Helical" evidence="1">
    <location>
        <begin position="121"/>
        <end position="143"/>
    </location>
</feature>
<dbReference type="EMBL" id="BONC01000017">
    <property type="protein sequence ID" value="GIF56772.1"/>
    <property type="molecule type" value="Genomic_DNA"/>
</dbReference>
<accession>A0ABQ4C1Y1</accession>
<protein>
    <recommendedName>
        <fullName evidence="4">ABC-2 type transport system permease protein</fullName>
    </recommendedName>
</protein>
<evidence type="ECO:0000313" key="3">
    <source>
        <dbReference type="Proteomes" id="UP000624325"/>
    </source>
</evidence>
<dbReference type="RefSeq" id="WP_203702702.1">
    <property type="nucleotide sequence ID" value="NZ_BAAALU010000004.1"/>
</dbReference>
<keyword evidence="1" id="KW-0472">Membrane</keyword>
<evidence type="ECO:0008006" key="4">
    <source>
        <dbReference type="Google" id="ProtNLM"/>
    </source>
</evidence>
<proteinExistence type="predicted"/>
<name>A0ABQ4C1Y1_9ACTN</name>
<comment type="caution">
    <text evidence="2">The sequence shown here is derived from an EMBL/GenBank/DDBJ whole genome shotgun (WGS) entry which is preliminary data.</text>
</comment>
<dbReference type="PANTHER" id="PTHR37305">
    <property type="entry name" value="INTEGRAL MEMBRANE PROTEIN-RELATED"/>
    <property type="match status" value="1"/>
</dbReference>
<dbReference type="Proteomes" id="UP000624325">
    <property type="component" value="Unassembled WGS sequence"/>
</dbReference>
<sequence>MQYALVRKTWRDDRRSLLGWAVGVAAFVTIYVGFYPQFQGTAAVKDDALPQGFADFVGIQNMTTPAGYLEATVYSLIGPLLLIMCGVLLAARTIARPEEEGAMELLLAVPLSRSAFARQRLAAAGVAVTAVAAIPWLLVTALAAGLDIDVPFRNIAAASVGLIALVWCFSGIAFLIGAATGRRGQVVAITGAVAVATYLLRALSGMIDGAGWLRWLTPFHYFTGADPLRTGFHWGNIAVLVAIAMVTCVAGIVLFERRDVGV</sequence>
<evidence type="ECO:0000256" key="1">
    <source>
        <dbReference type="SAM" id="Phobius"/>
    </source>
</evidence>
<keyword evidence="1" id="KW-1133">Transmembrane helix</keyword>
<feature type="transmembrane region" description="Helical" evidence="1">
    <location>
        <begin position="233"/>
        <end position="255"/>
    </location>
</feature>
<gene>
    <name evidence="2" type="ORF">Air01nite_28670</name>
</gene>